<dbReference type="InterPro" id="IPR044298">
    <property type="entry name" value="MIG/MutY"/>
</dbReference>
<keyword evidence="12 13" id="KW-0326">Glycosidase</keyword>
<evidence type="ECO:0000256" key="12">
    <source>
        <dbReference type="ARBA" id="ARBA00023295"/>
    </source>
</evidence>
<evidence type="ECO:0000256" key="5">
    <source>
        <dbReference type="ARBA" id="ARBA00022485"/>
    </source>
</evidence>
<dbReference type="GO" id="GO:0000701">
    <property type="term" value="F:purine-specific mismatch base pair DNA N-glycosylase activity"/>
    <property type="evidence" value="ECO:0007669"/>
    <property type="project" value="UniProtKB-EC"/>
</dbReference>
<dbReference type="GO" id="GO:0032357">
    <property type="term" value="F:oxidized purine DNA binding"/>
    <property type="evidence" value="ECO:0007669"/>
    <property type="project" value="TreeGrafter"/>
</dbReference>
<proteinExistence type="inferred from homology"/>
<comment type="caution">
    <text evidence="15">The sequence shown here is derived from an EMBL/GenBank/DDBJ whole genome shotgun (WGS) entry which is preliminary data.</text>
</comment>
<dbReference type="EC" id="3.2.2.31" evidence="3 13"/>
<evidence type="ECO:0000256" key="1">
    <source>
        <dbReference type="ARBA" id="ARBA00000843"/>
    </source>
</evidence>
<comment type="function">
    <text evidence="13">Adenine glycosylase active on G-A mispairs.</text>
</comment>
<evidence type="ECO:0000256" key="9">
    <source>
        <dbReference type="ARBA" id="ARBA00023004"/>
    </source>
</evidence>
<dbReference type="InterPro" id="IPR003651">
    <property type="entry name" value="Endonuclease3_FeS-loop_motif"/>
</dbReference>
<dbReference type="Gene3D" id="3.90.79.10">
    <property type="entry name" value="Nucleoside Triphosphate Pyrophosphohydrolase"/>
    <property type="match status" value="1"/>
</dbReference>
<evidence type="ECO:0000256" key="11">
    <source>
        <dbReference type="ARBA" id="ARBA00023204"/>
    </source>
</evidence>
<evidence type="ECO:0000313" key="15">
    <source>
        <dbReference type="EMBL" id="EHM41153.1"/>
    </source>
</evidence>
<dbReference type="CDD" id="cd00056">
    <property type="entry name" value="ENDO3c"/>
    <property type="match status" value="1"/>
</dbReference>
<dbReference type="InterPro" id="IPR015797">
    <property type="entry name" value="NUDIX_hydrolase-like_dom_sf"/>
</dbReference>
<dbReference type="SMART" id="SM00478">
    <property type="entry name" value="ENDO3c"/>
    <property type="match status" value="1"/>
</dbReference>
<dbReference type="Gene3D" id="1.10.340.30">
    <property type="entry name" value="Hypothetical protein, domain 2"/>
    <property type="match status" value="1"/>
</dbReference>
<gene>
    <name evidence="15" type="ORF">HMPREF0080_01025</name>
</gene>
<dbReference type="Pfam" id="PF10576">
    <property type="entry name" value="EndIII_4Fe-2S"/>
    <property type="match status" value="1"/>
</dbReference>
<dbReference type="STRING" id="861450.HMPREF0080_01025"/>
<keyword evidence="5" id="KW-0004">4Fe-4S</keyword>
<dbReference type="GO" id="GO:0046872">
    <property type="term" value="F:metal ion binding"/>
    <property type="evidence" value="ECO:0007669"/>
    <property type="project" value="UniProtKB-UniRule"/>
</dbReference>
<dbReference type="PROSITE" id="PS00764">
    <property type="entry name" value="ENDONUCLEASE_III_1"/>
    <property type="match status" value="1"/>
</dbReference>
<dbReference type="PATRIC" id="fig|861450.3.peg.961"/>
<dbReference type="InterPro" id="IPR000445">
    <property type="entry name" value="HhH_motif"/>
</dbReference>
<dbReference type="GO" id="GO:0006284">
    <property type="term" value="P:base-excision repair"/>
    <property type="evidence" value="ECO:0007669"/>
    <property type="project" value="UniProtKB-UniRule"/>
</dbReference>
<dbReference type="GO" id="GO:0006298">
    <property type="term" value="P:mismatch repair"/>
    <property type="evidence" value="ECO:0007669"/>
    <property type="project" value="TreeGrafter"/>
</dbReference>
<evidence type="ECO:0000256" key="3">
    <source>
        <dbReference type="ARBA" id="ARBA00012045"/>
    </source>
</evidence>
<evidence type="ECO:0000256" key="4">
    <source>
        <dbReference type="ARBA" id="ARBA00022023"/>
    </source>
</evidence>
<comment type="similarity">
    <text evidence="2 13">Belongs to the Nth/MutY family.</text>
</comment>
<evidence type="ECO:0000256" key="2">
    <source>
        <dbReference type="ARBA" id="ARBA00008343"/>
    </source>
</evidence>
<dbReference type="EMBL" id="AGCJ01000038">
    <property type="protein sequence ID" value="EHM41153.1"/>
    <property type="molecule type" value="Genomic_DNA"/>
</dbReference>
<keyword evidence="10" id="KW-0411">Iron-sulfur</keyword>
<evidence type="ECO:0000256" key="6">
    <source>
        <dbReference type="ARBA" id="ARBA00022723"/>
    </source>
</evidence>
<dbReference type="Proteomes" id="UP000005481">
    <property type="component" value="Unassembled WGS sequence"/>
</dbReference>
<accession>G9YH98</accession>
<dbReference type="InterPro" id="IPR011257">
    <property type="entry name" value="DNA_glycosylase"/>
</dbReference>
<dbReference type="GO" id="GO:0051539">
    <property type="term" value="F:4 iron, 4 sulfur cluster binding"/>
    <property type="evidence" value="ECO:0007669"/>
    <property type="project" value="UniProtKB-UniRule"/>
</dbReference>
<dbReference type="InterPro" id="IPR029119">
    <property type="entry name" value="MutY_C"/>
</dbReference>
<keyword evidence="7 13" id="KW-0227">DNA damage</keyword>
<dbReference type="SUPFAM" id="SSF48150">
    <property type="entry name" value="DNA-glycosylase"/>
    <property type="match status" value="1"/>
</dbReference>
<dbReference type="PANTHER" id="PTHR42944">
    <property type="entry name" value="ADENINE DNA GLYCOSYLASE"/>
    <property type="match status" value="1"/>
</dbReference>
<dbReference type="Gene3D" id="1.10.1670.10">
    <property type="entry name" value="Helix-hairpin-Helix base-excision DNA repair enzymes (C-terminal)"/>
    <property type="match status" value="1"/>
</dbReference>
<evidence type="ECO:0000259" key="14">
    <source>
        <dbReference type="SMART" id="SM00478"/>
    </source>
</evidence>
<dbReference type="AlphaFoldDB" id="G9YH98"/>
<evidence type="ECO:0000256" key="10">
    <source>
        <dbReference type="ARBA" id="ARBA00023014"/>
    </source>
</evidence>
<dbReference type="SUPFAM" id="SSF55811">
    <property type="entry name" value="Nudix"/>
    <property type="match status" value="1"/>
</dbReference>
<feature type="domain" description="HhH-GPD" evidence="14">
    <location>
        <begin position="1"/>
        <end position="152"/>
    </location>
</feature>
<evidence type="ECO:0000313" key="16">
    <source>
        <dbReference type="Proteomes" id="UP000005481"/>
    </source>
</evidence>
<keyword evidence="8" id="KW-0378">Hydrolase</keyword>
<keyword evidence="16" id="KW-1185">Reference proteome</keyword>
<dbReference type="eggNOG" id="COG1194">
    <property type="taxonomic scope" value="Bacteria"/>
</dbReference>
<dbReference type="CDD" id="cd03431">
    <property type="entry name" value="NUDIX_DNA_Glycosylase_C-MutY"/>
    <property type="match status" value="1"/>
</dbReference>
<dbReference type="InterPro" id="IPR003265">
    <property type="entry name" value="HhH-GPD_domain"/>
</dbReference>
<keyword evidence="9 13" id="KW-0408">Iron</keyword>
<dbReference type="InterPro" id="IPR004035">
    <property type="entry name" value="Endouclease-III_FeS-bd_BS"/>
</dbReference>
<comment type="catalytic activity">
    <reaction evidence="1 13">
        <text>Hydrolyzes free adenine bases from 7,8-dihydro-8-oxoguanine:adenine mismatched double-stranded DNA, leaving an apurinic site.</text>
        <dbReference type="EC" id="3.2.2.31"/>
    </reaction>
</comment>
<organism evidence="15 16">
    <name type="scientific">Anaeroglobus geminatus F0357</name>
    <dbReference type="NCBI Taxonomy" id="861450"/>
    <lineage>
        <taxon>Bacteria</taxon>
        <taxon>Bacillati</taxon>
        <taxon>Bacillota</taxon>
        <taxon>Negativicutes</taxon>
        <taxon>Veillonellales</taxon>
        <taxon>Veillonellaceae</taxon>
        <taxon>Anaeroglobus</taxon>
    </lineage>
</organism>
<name>G9YH98_9FIRM</name>
<evidence type="ECO:0000256" key="8">
    <source>
        <dbReference type="ARBA" id="ARBA00022801"/>
    </source>
</evidence>
<reference evidence="15 16" key="1">
    <citation type="submission" date="2011-08" db="EMBL/GenBank/DDBJ databases">
        <authorList>
            <person name="Weinstock G."/>
            <person name="Sodergren E."/>
            <person name="Clifton S."/>
            <person name="Fulton L."/>
            <person name="Fulton B."/>
            <person name="Courtney L."/>
            <person name="Fronick C."/>
            <person name="Harrison M."/>
            <person name="Strong C."/>
            <person name="Farmer C."/>
            <person name="Delahaunty K."/>
            <person name="Markovic C."/>
            <person name="Hall O."/>
            <person name="Minx P."/>
            <person name="Tomlinson C."/>
            <person name="Mitreva M."/>
            <person name="Hou S."/>
            <person name="Chen J."/>
            <person name="Wollam A."/>
            <person name="Pepin K.H."/>
            <person name="Johnson M."/>
            <person name="Bhonagiri V."/>
            <person name="Zhang X."/>
            <person name="Suruliraj S."/>
            <person name="Warren W."/>
            <person name="Chinwalla A."/>
            <person name="Mardis E.R."/>
            <person name="Wilson R.K."/>
        </authorList>
    </citation>
    <scope>NUCLEOTIDE SEQUENCE [LARGE SCALE GENOMIC DNA]</scope>
    <source>
        <strain evidence="15 16">F0357</strain>
    </source>
</reference>
<dbReference type="GO" id="GO:0035485">
    <property type="term" value="F:adenine/guanine mispair binding"/>
    <property type="evidence" value="ECO:0007669"/>
    <property type="project" value="TreeGrafter"/>
</dbReference>
<dbReference type="Pfam" id="PF00633">
    <property type="entry name" value="HHH"/>
    <property type="match status" value="1"/>
</dbReference>
<dbReference type="Pfam" id="PF14815">
    <property type="entry name" value="NUDIX_4"/>
    <property type="match status" value="1"/>
</dbReference>
<dbReference type="SMART" id="SM00525">
    <property type="entry name" value="FES"/>
    <property type="match status" value="1"/>
</dbReference>
<keyword evidence="6" id="KW-0479">Metal-binding</keyword>
<evidence type="ECO:0000256" key="13">
    <source>
        <dbReference type="RuleBase" id="RU365096"/>
    </source>
</evidence>
<sequence>MLQQTRVEAVRPYYENWMEHFPTVEALAAADGDEVLRQWQGLGYYSRARNLHDSVKEVVSRYGGRIPAEKSELLTLKGIGDYTAGAISSLAYNKDETAVDGNVLRVFARLYGIRENILSAKVKKKVTELAREQLPEGKAGVFNEALIEFGALLCIPKSPKCGECPLRHFCEAKATGLEKELPLRITGKDTPTERYAVLICRKSHTVLIHRRPSEGLLASMWEFPMVRCDQPHGDGAGLRHYLSGQGLVVSVEETVTAELKHVFSHKKWDLAVYEGRYVSGELAESEVWRWLPVEKYAALPWAGPHGKLTACL</sequence>
<comment type="cofactor">
    <cofactor evidence="13">
        <name>[4Fe-4S] cluster</name>
        <dbReference type="ChEBI" id="CHEBI:49883"/>
    </cofactor>
    <text evidence="13">Binds 1 [4Fe-4S] cluster.</text>
</comment>
<dbReference type="GO" id="GO:0034039">
    <property type="term" value="F:8-oxo-7,8-dihydroguanine DNA N-glycosylase activity"/>
    <property type="evidence" value="ECO:0007669"/>
    <property type="project" value="TreeGrafter"/>
</dbReference>
<dbReference type="PANTHER" id="PTHR42944:SF1">
    <property type="entry name" value="ADENINE DNA GLYCOSYLASE"/>
    <property type="match status" value="1"/>
</dbReference>
<evidence type="ECO:0000256" key="7">
    <source>
        <dbReference type="ARBA" id="ARBA00022763"/>
    </source>
</evidence>
<protein>
    <recommendedName>
        <fullName evidence="4 13">Adenine DNA glycosylase</fullName>
        <ecNumber evidence="3 13">3.2.2.31</ecNumber>
    </recommendedName>
</protein>
<dbReference type="Pfam" id="PF00730">
    <property type="entry name" value="HhH-GPD"/>
    <property type="match status" value="1"/>
</dbReference>
<dbReference type="InterPro" id="IPR023170">
    <property type="entry name" value="HhH_base_excis_C"/>
</dbReference>
<dbReference type="HOGENOM" id="CLU_012862_0_2_9"/>
<keyword evidence="11" id="KW-0234">DNA repair</keyword>